<proteinExistence type="predicted"/>
<dbReference type="Gene3D" id="3.10.310.70">
    <property type="match status" value="1"/>
</dbReference>
<dbReference type="SUPFAM" id="SSF51556">
    <property type="entry name" value="Metallo-dependent hydrolases"/>
    <property type="match status" value="1"/>
</dbReference>
<reference evidence="3 4" key="1">
    <citation type="journal article" date="2014" name="Antonie Van Leeuwenhoek">
        <title>Hyphomonas beringensis sp. nov. and Hyphomonas chukchiensis sp. nov., isolated from surface seawater of the Bering Sea and Chukchi Sea.</title>
        <authorList>
            <person name="Li C."/>
            <person name="Lai Q."/>
            <person name="Li G."/>
            <person name="Dong C."/>
            <person name="Wang J."/>
            <person name="Liao Y."/>
            <person name="Shao Z."/>
        </authorList>
    </citation>
    <scope>NUCLEOTIDE SEQUENCE [LARGE SCALE GENOMIC DNA]</scope>
    <source>
        <strain evidence="3 4">MHS-3</strain>
    </source>
</reference>
<name>A0A069E269_9PROT</name>
<dbReference type="PATRIC" id="fig|1280949.3.peg.2801"/>
<dbReference type="AlphaFoldDB" id="A0A069E269"/>
<dbReference type="STRING" id="1280949.HAD_13789"/>
<dbReference type="Pfam" id="PF07969">
    <property type="entry name" value="Amidohydro_3"/>
    <property type="match status" value="1"/>
</dbReference>
<dbReference type="InterPro" id="IPR013108">
    <property type="entry name" value="Amidohydro_3"/>
</dbReference>
<accession>A0A069E269</accession>
<dbReference type="Gene3D" id="2.30.40.10">
    <property type="entry name" value="Urease, subunit C, domain 1"/>
    <property type="match status" value="1"/>
</dbReference>
<gene>
    <name evidence="3" type="ORF">HAD_13789</name>
</gene>
<dbReference type="PANTHER" id="PTHR22642:SF2">
    <property type="entry name" value="PROTEIN LONG AFTER FAR-RED 3"/>
    <property type="match status" value="1"/>
</dbReference>
<evidence type="ECO:0000313" key="4">
    <source>
        <dbReference type="Proteomes" id="UP000027446"/>
    </source>
</evidence>
<dbReference type="eggNOG" id="COG1574">
    <property type="taxonomic scope" value="Bacteria"/>
</dbReference>
<dbReference type="InterPro" id="IPR032466">
    <property type="entry name" value="Metal_Hydrolase"/>
</dbReference>
<organism evidence="3 4">
    <name type="scientific">Hyphomonas adhaerens MHS-3</name>
    <dbReference type="NCBI Taxonomy" id="1280949"/>
    <lineage>
        <taxon>Bacteria</taxon>
        <taxon>Pseudomonadati</taxon>
        <taxon>Pseudomonadota</taxon>
        <taxon>Alphaproteobacteria</taxon>
        <taxon>Hyphomonadales</taxon>
        <taxon>Hyphomonadaceae</taxon>
        <taxon>Hyphomonas</taxon>
    </lineage>
</organism>
<dbReference type="PANTHER" id="PTHR22642">
    <property type="entry name" value="IMIDAZOLONEPROPIONASE"/>
    <property type="match status" value="1"/>
</dbReference>
<feature type="domain" description="Amidohydrolase 3" evidence="2">
    <location>
        <begin position="82"/>
        <end position="571"/>
    </location>
</feature>
<evidence type="ECO:0000259" key="2">
    <source>
        <dbReference type="Pfam" id="PF07969"/>
    </source>
</evidence>
<dbReference type="PROSITE" id="PS51257">
    <property type="entry name" value="PROKAR_LIPOPROTEIN"/>
    <property type="match status" value="1"/>
</dbReference>
<keyword evidence="4" id="KW-1185">Reference proteome</keyword>
<dbReference type="EMBL" id="ARYH01000002">
    <property type="protein sequence ID" value="KCZ83678.1"/>
    <property type="molecule type" value="Genomic_DNA"/>
</dbReference>
<sequence>MKRMMLAAAAMAAACAAPSSPDPDAGEGVVIYPAEAVVTMAAEGGVAEAVAVSGDRIIATGTVADLKGAMPAANVDTEFRDAVIVPGLIDPHVHVVLGALQYNLPITPPWPMATPHGMKAGLPNREAFLSALSDIVAAAGPDAPVVVYGYHNLVHGGLTRANLDAITSDQPLIVWHYSSHDFYLNSAAIETAGFTPALAQKFHGVDLDENGELTGRIYEDAALLVIQSFAGVILAPDNVTAGFHGFSSMLRQAGVTTTAEMAYGLFGWDMEDANIRANWGSAQEAGYHLYLVPEYQALERTFGDGRVQAVLDMVSGARDTPAPVLPRVKFFTDGAFYSQTMRLSPPGYLTGQSKGTEGLWVAGPDGIVPAIEPYWAAGLGVNIHSNGDAAQGATLKALQILREGDGPDNSFVIEHGGLFSPEQVEAAGRLNASLSAASHYVFYMANEYAGPLGDVRAKWISPLGALTAAGVPVAVHSDAPLAPPYPLRAAGVHITRATREGSAYEAEMALTPYEALDAITLDAARVLGLEAEIGSIEPGKRADFTVLGVNPLDTAGADWESIPVWGVVLDGVKHPLEEQVTE</sequence>
<dbReference type="GO" id="GO:0016810">
    <property type="term" value="F:hydrolase activity, acting on carbon-nitrogen (but not peptide) bonds"/>
    <property type="evidence" value="ECO:0007669"/>
    <property type="project" value="InterPro"/>
</dbReference>
<dbReference type="SUPFAM" id="SSF51338">
    <property type="entry name" value="Composite domain of metallo-dependent hydrolases"/>
    <property type="match status" value="1"/>
</dbReference>
<dbReference type="InterPro" id="IPR011059">
    <property type="entry name" value="Metal-dep_hydrolase_composite"/>
</dbReference>
<dbReference type="Gene3D" id="3.20.20.140">
    <property type="entry name" value="Metal-dependent hydrolases"/>
    <property type="match status" value="1"/>
</dbReference>
<comment type="caution">
    <text evidence="3">The sequence shown here is derived from an EMBL/GenBank/DDBJ whole genome shotgun (WGS) entry which is preliminary data.</text>
</comment>
<keyword evidence="1" id="KW-0732">Signal</keyword>
<dbReference type="RefSeq" id="WP_035572654.1">
    <property type="nucleotide sequence ID" value="NZ_ARYH01000002.1"/>
</dbReference>
<evidence type="ECO:0000313" key="3">
    <source>
        <dbReference type="EMBL" id="KCZ83678.1"/>
    </source>
</evidence>
<feature type="signal peptide" evidence="1">
    <location>
        <begin position="1"/>
        <end position="16"/>
    </location>
</feature>
<protein>
    <recommendedName>
        <fullName evidence="2">Amidohydrolase 3 domain-containing protein</fullName>
    </recommendedName>
</protein>
<evidence type="ECO:0000256" key="1">
    <source>
        <dbReference type="SAM" id="SignalP"/>
    </source>
</evidence>
<feature type="chain" id="PRO_5001663723" description="Amidohydrolase 3 domain-containing protein" evidence="1">
    <location>
        <begin position="17"/>
        <end position="582"/>
    </location>
</feature>
<dbReference type="Proteomes" id="UP000027446">
    <property type="component" value="Unassembled WGS sequence"/>
</dbReference>